<evidence type="ECO:0000256" key="3">
    <source>
        <dbReference type="ARBA" id="ARBA00022729"/>
    </source>
</evidence>
<evidence type="ECO:0000256" key="2">
    <source>
        <dbReference type="ARBA" id="ARBA00022475"/>
    </source>
</evidence>
<evidence type="ECO:0000259" key="10">
    <source>
        <dbReference type="PROSITE" id="PS50835"/>
    </source>
</evidence>
<dbReference type="PROSITE" id="PS50835">
    <property type="entry name" value="IG_LIKE"/>
    <property type="match status" value="1"/>
</dbReference>
<keyword evidence="8" id="KW-1279">T cell receptor</keyword>
<keyword evidence="4" id="KW-0472">Membrane</keyword>
<evidence type="ECO:0000256" key="7">
    <source>
        <dbReference type="ARBA" id="ARBA00038651"/>
    </source>
</evidence>
<feature type="signal peptide" evidence="9">
    <location>
        <begin position="1"/>
        <end position="21"/>
    </location>
</feature>
<keyword evidence="5" id="KW-1015">Disulfide bond</keyword>
<dbReference type="InterPro" id="IPR036179">
    <property type="entry name" value="Ig-like_dom_sf"/>
</dbReference>
<evidence type="ECO:0000313" key="12">
    <source>
        <dbReference type="Proteomes" id="UP000002279"/>
    </source>
</evidence>
<dbReference type="InterPro" id="IPR051896">
    <property type="entry name" value="TCR_alpha_variable"/>
</dbReference>
<keyword evidence="8" id="KW-1064">Adaptive immunity</keyword>
<reference evidence="11" key="2">
    <citation type="submission" date="2025-09" db="UniProtKB">
        <authorList>
            <consortium name="Ensembl"/>
        </authorList>
    </citation>
    <scope>IDENTIFICATION</scope>
    <source>
        <strain evidence="11">Glennie</strain>
    </source>
</reference>
<dbReference type="InterPro" id="IPR003599">
    <property type="entry name" value="Ig_sub"/>
</dbReference>
<feature type="domain" description="Ig-like" evidence="10">
    <location>
        <begin position="22"/>
        <end position="119"/>
    </location>
</feature>
<dbReference type="Gene3D" id="2.60.40.10">
    <property type="entry name" value="Immunoglobulins"/>
    <property type="match status" value="1"/>
</dbReference>
<keyword evidence="3 9" id="KW-0732">Signal</keyword>
<dbReference type="AlphaFoldDB" id="A0A6I8PF38"/>
<dbReference type="InterPro" id="IPR013783">
    <property type="entry name" value="Ig-like_fold"/>
</dbReference>
<dbReference type="OMA" id="GWANGEN"/>
<comment type="subunit">
    <text evidence="7">Alpha-beta TR is a heterodimer composed of an alpha and beta chain; disulfide-linked. The alpha-beta TR is associated with the transmembrane signaling CD3 coreceptor proteins to form the TR-CD3 (TcR or TCR). The assembly of alpha-beta TR heterodimers with CD3 occurs in the endoplasmic reticulum where a single alpha-beta TR heterodimer associates with one CD3D-CD3E heterodimer, one CD3G-CD3E heterodimer and one CD247 homodimer forming a stable octameric structure. CD3D-CD3E and CD3G-CD3E heterodimers preferentially associate with TR alpha and TR beta chains, respectively. The association of the CD247 homodimer is the last step of TcR assembly in the endoplasmic reticulum and is required for transport to the cell surface.</text>
</comment>
<proteinExistence type="predicted"/>
<dbReference type="PANTHER" id="PTHR19339">
    <property type="entry name" value="T CELL RECEPTOR ALPHA VARIABLE 39"/>
    <property type="match status" value="1"/>
</dbReference>
<organism evidence="11 12">
    <name type="scientific">Ornithorhynchus anatinus</name>
    <name type="common">Duckbill platypus</name>
    <dbReference type="NCBI Taxonomy" id="9258"/>
    <lineage>
        <taxon>Eukaryota</taxon>
        <taxon>Metazoa</taxon>
        <taxon>Chordata</taxon>
        <taxon>Craniata</taxon>
        <taxon>Vertebrata</taxon>
        <taxon>Euteleostomi</taxon>
        <taxon>Mammalia</taxon>
        <taxon>Monotremata</taxon>
        <taxon>Ornithorhynchidae</taxon>
        <taxon>Ornithorhynchus</taxon>
    </lineage>
</organism>
<comment type="subcellular location">
    <subcellularLocation>
        <location evidence="1">Cell membrane</location>
    </subcellularLocation>
</comment>
<dbReference type="GO" id="GO:0042101">
    <property type="term" value="C:T cell receptor complex"/>
    <property type="evidence" value="ECO:0007669"/>
    <property type="project" value="UniProtKB-KW"/>
</dbReference>
<dbReference type="GO" id="GO:0042605">
    <property type="term" value="F:peptide antigen binding"/>
    <property type="evidence" value="ECO:0000318"/>
    <property type="project" value="GO_Central"/>
</dbReference>
<dbReference type="SUPFAM" id="SSF48726">
    <property type="entry name" value="Immunoglobulin"/>
    <property type="match status" value="1"/>
</dbReference>
<keyword evidence="2" id="KW-1003">Cell membrane</keyword>
<dbReference type="InterPro" id="IPR007110">
    <property type="entry name" value="Ig-like_dom"/>
</dbReference>
<dbReference type="PANTHER" id="PTHR19339:SF2">
    <property type="entry name" value="T CELL RECEPTOR ALPHA VARIABLE 22"/>
    <property type="match status" value="1"/>
</dbReference>
<evidence type="ECO:0000256" key="6">
    <source>
        <dbReference type="ARBA" id="ARBA00023180"/>
    </source>
</evidence>
<protein>
    <recommendedName>
        <fullName evidence="10">Ig-like domain-containing protein</fullName>
    </recommendedName>
</protein>
<dbReference type="Pfam" id="PF07686">
    <property type="entry name" value="V-set"/>
    <property type="match status" value="1"/>
</dbReference>
<feature type="chain" id="PRO_5026147051" description="Ig-like domain-containing protein" evidence="9">
    <location>
        <begin position="22"/>
        <end position="124"/>
    </location>
</feature>
<dbReference type="Ensembl" id="ENSOANT00000047283.1">
    <property type="protein sequence ID" value="ENSOANP00000051352.1"/>
    <property type="gene ID" value="ENSOANG00000039472.1"/>
</dbReference>
<name>A0A6I8PF38_ORNAN</name>
<dbReference type="InParanoid" id="A0A6I8PF38"/>
<evidence type="ECO:0000256" key="8">
    <source>
        <dbReference type="ARBA" id="ARBA00043266"/>
    </source>
</evidence>
<dbReference type="SMART" id="SM00406">
    <property type="entry name" value="IGv"/>
    <property type="match status" value="1"/>
</dbReference>
<evidence type="ECO:0000256" key="9">
    <source>
        <dbReference type="SAM" id="SignalP"/>
    </source>
</evidence>
<evidence type="ECO:0000313" key="11">
    <source>
        <dbReference type="Ensembl" id="ENSOANP00000051352.1"/>
    </source>
</evidence>
<sequence length="124" mass="13812">MEKLLGASLLILGLLLGCEFGNEVKQTPPFLSIWEGEDATMNCTYSVVGFNSLQWFSQKPGQGLVSLFLIILETKKKGRFTATKTISLTITPLQRGDTGVYFCAIREDHDERTCKKSSTQTPEF</sequence>
<dbReference type="SMART" id="SM00409">
    <property type="entry name" value="IG"/>
    <property type="match status" value="1"/>
</dbReference>
<dbReference type="GeneTree" id="ENSGT00940000163224"/>
<dbReference type="PROSITE" id="PS51257">
    <property type="entry name" value="PROKAR_LIPOPROTEIN"/>
    <property type="match status" value="1"/>
</dbReference>
<dbReference type="Proteomes" id="UP000002279">
    <property type="component" value="Unplaced"/>
</dbReference>
<reference evidence="11" key="1">
    <citation type="submission" date="2025-08" db="UniProtKB">
        <authorList>
            <consortium name="Ensembl"/>
        </authorList>
    </citation>
    <scope>IDENTIFICATION</scope>
    <source>
        <strain evidence="11">Glennie</strain>
    </source>
</reference>
<keyword evidence="8" id="KW-0391">Immunity</keyword>
<evidence type="ECO:0000256" key="5">
    <source>
        <dbReference type="ARBA" id="ARBA00023157"/>
    </source>
</evidence>
<accession>A0A6I8PF38</accession>
<dbReference type="InterPro" id="IPR013106">
    <property type="entry name" value="Ig_V-set"/>
</dbReference>
<evidence type="ECO:0000256" key="4">
    <source>
        <dbReference type="ARBA" id="ARBA00023136"/>
    </source>
</evidence>
<keyword evidence="12" id="KW-1185">Reference proteome</keyword>
<keyword evidence="6" id="KW-0325">Glycoprotein</keyword>
<evidence type="ECO:0000256" key="1">
    <source>
        <dbReference type="ARBA" id="ARBA00004236"/>
    </source>
</evidence>